<organism evidence="1 2">
    <name type="scientific">Pleurotus ostreatus</name>
    <name type="common">Oyster mushroom</name>
    <name type="synonym">White-rot fungus</name>
    <dbReference type="NCBI Taxonomy" id="5322"/>
    <lineage>
        <taxon>Eukaryota</taxon>
        <taxon>Fungi</taxon>
        <taxon>Dikarya</taxon>
        <taxon>Basidiomycota</taxon>
        <taxon>Agaricomycotina</taxon>
        <taxon>Agaricomycetes</taxon>
        <taxon>Agaricomycetidae</taxon>
        <taxon>Agaricales</taxon>
        <taxon>Pleurotineae</taxon>
        <taxon>Pleurotaceae</taxon>
        <taxon>Pleurotus</taxon>
    </lineage>
</organism>
<dbReference type="EMBL" id="JACETU010000007">
    <property type="protein sequence ID" value="KAF7424822.1"/>
    <property type="molecule type" value="Genomic_DNA"/>
</dbReference>
<dbReference type="GeneID" id="59379951"/>
<dbReference type="VEuPathDB" id="FungiDB:PC9H_010133"/>
<name>A0A8H6ZR09_PLEOS</name>
<dbReference type="Proteomes" id="UP000623687">
    <property type="component" value="Unassembled WGS sequence"/>
</dbReference>
<evidence type="ECO:0000313" key="2">
    <source>
        <dbReference type="Proteomes" id="UP000623687"/>
    </source>
</evidence>
<sequence>MTSSSSAVVQILQRMVTPAGASSQASNSRKTTSIVKQAHNEANKGLLSASKASKRKRGASTVDVGYIYVNPHGVTMNGDVISGLVKPSPPTRYDLELHPKQLLARNLQTGFQFSISASEDEIQENLASILPEFYSYLASLPESSRPAVLMCIQYYKELRPLRTILPKGEDLYAYIGSKKKSLPENILYITTVDPIPSAIIKEWEEANASELGINLRHGDDEAVHDQPAETRYLRPLAAKPATIDLTDTDQELDEDAPTASKVLGVRSSFSDDPILKVNPWSSSTFIDF</sequence>
<reference evidence="1" key="1">
    <citation type="submission" date="2019-07" db="EMBL/GenBank/DDBJ databases">
        <authorList>
            <person name="Palmer J.M."/>
        </authorList>
    </citation>
    <scope>NUCLEOTIDE SEQUENCE</scope>
    <source>
        <strain evidence="1">PC9</strain>
    </source>
</reference>
<dbReference type="OrthoDB" id="3073152at2759"/>
<dbReference type="AlphaFoldDB" id="A0A8H6ZR09"/>
<comment type="caution">
    <text evidence="1">The sequence shown here is derived from an EMBL/GenBank/DDBJ whole genome shotgun (WGS) entry which is preliminary data.</text>
</comment>
<dbReference type="RefSeq" id="XP_036629016.1">
    <property type="nucleotide sequence ID" value="XM_036779627.1"/>
</dbReference>
<accession>A0A8H6ZR09</accession>
<evidence type="ECO:0000313" key="1">
    <source>
        <dbReference type="EMBL" id="KAF7424822.1"/>
    </source>
</evidence>
<gene>
    <name evidence="1" type="ORF">PC9H_010133</name>
</gene>
<keyword evidence="2" id="KW-1185">Reference proteome</keyword>
<proteinExistence type="predicted"/>
<protein>
    <submittedName>
        <fullName evidence="1">Uncharacterized protein</fullName>
    </submittedName>
</protein>